<protein>
    <submittedName>
        <fullName evidence="3">Uncharacterized protein LOC111315162</fullName>
    </submittedName>
</protein>
<sequence length="2376" mass="260751">MDFHGMKRKDLQTLCKKHGVPANLTNREMVDQLASIYKEDEEPISLEKLSTNPKEIGSDNEAKVVKKQAKKVSFNPENQTIEYEVSVCLQPRKRSRKLLLSKNPVQDIENAPNSEDIRKVEDCQVRITRSRVRNAVEDNINMVFSPPVGRKRSKGGMKNRDAEVNNIGKSEALEMGEREDVKNGHHEVTDGFCGRQLRSMKNVTQEESKKRKGKGGDEVHSFDEISEESDVVREDANSKNGRRQPTRNARKDDRSVKLSSEVEKVEVVSRVTRQSRAKPKDIASMVKSEVKTVGVQRGCEDVIQLKEPQKDTGKNALRENAVHQRVSAESSLIGVGGAATEKPLRRSKRNAEKDCAKSTTSVRSETQVTKVQEQSERHIALEEPPECLRRYSSRRKSVLSQSGKGENNEEFLKKETKKRSRTIELDAVVENGGEIERAKYAFTLQDQAPFRRSRRKTVILNAPAVADAKLANKEDIEKMQQLRVPYLGKEVTEELPRKSSQNSSGCSLSGTCKEDQNAVAKKDQGVKQQMQEPSLEEEKTSVVELHAITEKPQRRSNRISSIRASFAPCNPTAKVVEKRQPSKSRMEIIEEEASLTKSLPAGKDELLVAEGSGNKNDLDLNFGKQAVKNADGCSNKKGKGLRGNSGAKKQCGFVEASPLFLDTEESKDSAGNMEETLITTSENLVGLSTDQEIQHFAHKSMGLEEKENNLLGDDRERLVHGGNVESEVNSMPSQSVNTTCVLDDANCLDPKLLEFEGNVSHVLGSSEINFPAESQGRRISDQEMKEDTTPIDTHSAHESLVVDNEYRSILKIDKQRLVHVDSTDNEMNLPQSSTSLNGRGAVDDSNLLESRWVEFETKLVNMDSSEITSPSNGLSLADQKDLTGATSTLLNSEKDLETELPRGEDTNFLSDNVNVDDSRAPFGEDHILAELKDTNFTAAESVTEAIFKDPLNEYGEISSLKSGSQNTLKKAEVIATEFSKREGIPPMESSFKATENEESSAEFHFATAETGAQNIIEIQESSYINTAAPGTPCEPAPGNQFEDKICRVDAANAAGRGMSDQERNENLNPGNAHFIHEAVLIYEENTRVVKNDEEIRIHDDTSEGEMKYYSCLSLNGTGTIDDSILVEPRMVDFESYDSKVVSPEIASLANVFSPASQVDLAGKTSSYIELEKVLETGEPSENMNSIYCNVDAEGSETTIEEDQILKDANLTAPDSIGDVIFSALPNEPDENIGLKRGSEIPLKKSEKLSATEFSDGEEIALTESSIKAPGKHEFRAQIDIVNSITGTPNITEIKWSSTSGTATCEALFGSAPQSQDKLCSAGLTVCIARSEICNQDEETSLVEDDKEILIQDDTIEGEIKYQPCLSLNKTGALDDALIEPRMVELESNANKVICSEMTSLADVCSLASQANFAGETSNELKVEKLLESESPRSGNVNYESDKIEVEDDKSSPQEDQNSMHLEDANTIAAESVQEVFSWDYSNKFCESCVTKEFEVSLKKAEELSTDNSSGKGMVQTEGSVDFNEKSEATAKIHTLTAEAGEKTISEIQWSVSSHDTTLISPLRPKVGSQDLQGTIYRVETAVSHAGYGMCGQQKNEENVKIVENEHDETINAKKELFSSGKKYLEESFEGKVPVGGVCRRLSDSTHSQCIKDKKVDISDESFNNVSCETEEKYICEALDEEGTDPISSEEKDNDVFKSASHADASPQRICNEKLSFNGCLPVSNDMEGKSEAVYMDNKNMRNEIQVYFLPQLALELLDNESEAAKQGAENGEANATVISNVTQALPSEELTAPIISEPFSMKPHDHVLVGGERNSSGERVMDHPFDKDFAATMDSNGISASREADVGQDDNIMEEIATPFLKVVLADHSGHKVVSTEFSEEMPNASVGTRLSFLQANCSDLDDQGEKVALECDCSSSIGLDGLKSTVGIIMGNVLKVGTVESTLNSKDPQCGKKVDDPDVNDSNAADEFDAAFTVEEAEIENCGKAHVSHQRSLFGDEQEDVPSYADKPCCKPEISIGCSTLLCSSIPVSCEKELHPQVMDDINDVGGAEISIDCKVTREERDGCQIASGGFSGVTDGSLVERSKGELEEIAEAKSDGYEGSVKTATFIDSTNSLVVNQPLCLDESKSCDLETVEPHGLHLHAKIVGDSREVGSCNELDNVSSICAASDEHKDLENPDESHILTSMAMCLFLEGEDDVKKLDANASDSNHSDLDKAITKCNSSSLKGEDYIASADVEDINFSVKMDDPEDIEETMELRKDVSGLVAAVADKCPLLKNSEVGRVVDGEEAFRSELNLLSSQKKNVTAKKKGSNSAFVKQLTSSVIKCKSKPSVIQRTPKRLIIRDTKENEGSTKRIGNRTTHKTSSKRRPLEPVWKY</sequence>
<feature type="compositionally biased region" description="Basic and acidic residues" evidence="1">
    <location>
        <begin position="1439"/>
        <end position="1452"/>
    </location>
</feature>
<proteinExistence type="predicted"/>
<feature type="region of interest" description="Disordered" evidence="1">
    <location>
        <begin position="493"/>
        <end position="540"/>
    </location>
</feature>
<evidence type="ECO:0000256" key="1">
    <source>
        <dbReference type="SAM" id="MobiDB-lite"/>
    </source>
</evidence>
<reference evidence="3" key="1">
    <citation type="submission" date="2025-08" db="UniProtKB">
        <authorList>
            <consortium name="RefSeq"/>
        </authorList>
    </citation>
    <scope>IDENTIFICATION</scope>
    <source>
        <tissue evidence="3">Fruit stalk</tissue>
    </source>
</reference>
<feature type="compositionally biased region" description="Basic and acidic residues" evidence="1">
    <location>
        <begin position="204"/>
        <end position="223"/>
    </location>
</feature>
<feature type="compositionally biased region" description="Low complexity" evidence="1">
    <location>
        <begin position="499"/>
        <end position="509"/>
    </location>
</feature>
<dbReference type="KEGG" id="dzi:111315162"/>
<dbReference type="Proteomes" id="UP000515121">
    <property type="component" value="Unplaced"/>
</dbReference>
<feature type="compositionally biased region" description="Polar residues" evidence="1">
    <location>
        <begin position="357"/>
        <end position="372"/>
    </location>
</feature>
<dbReference type="GeneID" id="111315162"/>
<feature type="compositionally biased region" description="Basic residues" evidence="1">
    <location>
        <begin position="2355"/>
        <end position="2367"/>
    </location>
</feature>
<feature type="compositionally biased region" description="Basic and acidic residues" evidence="1">
    <location>
        <begin position="249"/>
        <end position="259"/>
    </location>
</feature>
<name>A0A6P6B6G4_DURZI</name>
<dbReference type="RefSeq" id="XP_022772481.1">
    <property type="nucleotide sequence ID" value="XM_022916746.1"/>
</dbReference>
<keyword evidence="2" id="KW-1185">Reference proteome</keyword>
<evidence type="ECO:0000313" key="2">
    <source>
        <dbReference type="Proteomes" id="UP000515121"/>
    </source>
</evidence>
<accession>A0A6P6B6G4</accession>
<feature type="region of interest" description="Disordered" evidence="1">
    <location>
        <begin position="326"/>
        <end position="376"/>
    </location>
</feature>
<organism evidence="2 3">
    <name type="scientific">Durio zibethinus</name>
    <name type="common">Durian</name>
    <dbReference type="NCBI Taxonomy" id="66656"/>
    <lineage>
        <taxon>Eukaryota</taxon>
        <taxon>Viridiplantae</taxon>
        <taxon>Streptophyta</taxon>
        <taxon>Embryophyta</taxon>
        <taxon>Tracheophyta</taxon>
        <taxon>Spermatophyta</taxon>
        <taxon>Magnoliopsida</taxon>
        <taxon>eudicotyledons</taxon>
        <taxon>Gunneridae</taxon>
        <taxon>Pentapetalae</taxon>
        <taxon>rosids</taxon>
        <taxon>malvids</taxon>
        <taxon>Malvales</taxon>
        <taxon>Malvaceae</taxon>
        <taxon>Helicteroideae</taxon>
        <taxon>Durio</taxon>
    </lineage>
</organism>
<feature type="compositionally biased region" description="Basic and acidic residues" evidence="1">
    <location>
        <begin position="512"/>
        <end position="525"/>
    </location>
</feature>
<evidence type="ECO:0000313" key="3">
    <source>
        <dbReference type="RefSeq" id="XP_022772481.1"/>
    </source>
</evidence>
<feature type="region of interest" description="Disordered" evidence="1">
    <location>
        <begin position="1427"/>
        <end position="1457"/>
    </location>
</feature>
<gene>
    <name evidence="3" type="primary">LOC111315162</name>
</gene>
<feature type="region of interest" description="Disordered" evidence="1">
    <location>
        <begin position="195"/>
        <end position="259"/>
    </location>
</feature>
<dbReference type="OrthoDB" id="991437at2759"/>
<feature type="region of interest" description="Disordered" evidence="1">
    <location>
        <begin position="2345"/>
        <end position="2376"/>
    </location>
</feature>